<evidence type="ECO:0000313" key="1">
    <source>
        <dbReference type="EMBL" id="QDT29018.1"/>
    </source>
</evidence>
<organism evidence="1 2">
    <name type="scientific">Gimesia panareensis</name>
    <dbReference type="NCBI Taxonomy" id="2527978"/>
    <lineage>
        <taxon>Bacteria</taxon>
        <taxon>Pseudomonadati</taxon>
        <taxon>Planctomycetota</taxon>
        <taxon>Planctomycetia</taxon>
        <taxon>Planctomycetales</taxon>
        <taxon>Planctomycetaceae</taxon>
        <taxon>Gimesia</taxon>
    </lineage>
</organism>
<name>A0A518AAW5_9PLAN</name>
<keyword evidence="2" id="KW-1185">Reference proteome</keyword>
<sequence precursor="true">MKLMSYVLLFVTTCLFTACGSDAPLDSGDITPDVQTEMEKEKQEVFDAEAAHRAAQEQPKKK</sequence>
<protein>
    <submittedName>
        <fullName evidence="1">Uncharacterized protein</fullName>
    </submittedName>
</protein>
<dbReference type="PROSITE" id="PS51257">
    <property type="entry name" value="PROKAR_LIPOPROTEIN"/>
    <property type="match status" value="1"/>
</dbReference>
<dbReference type="Proteomes" id="UP000315647">
    <property type="component" value="Chromosome"/>
</dbReference>
<accession>A0A517QBJ7</accession>
<dbReference type="AlphaFoldDB" id="A0A518AAW5"/>
<reference evidence="1 2" key="1">
    <citation type="submission" date="2019-03" db="EMBL/GenBank/DDBJ databases">
        <title>Deep-cultivation of Planctomycetes and their phenomic and genomic characterization uncovers novel biology.</title>
        <authorList>
            <person name="Wiegand S."/>
            <person name="Jogler M."/>
            <person name="Boedeker C."/>
            <person name="Pinto D."/>
            <person name="Vollmers J."/>
            <person name="Rivas-Marin E."/>
            <person name="Kohn T."/>
            <person name="Peeters S.H."/>
            <person name="Heuer A."/>
            <person name="Rast P."/>
            <person name="Oberbeckmann S."/>
            <person name="Bunk B."/>
            <person name="Jeske O."/>
            <person name="Meyerdierks A."/>
            <person name="Storesund J.E."/>
            <person name="Kallscheuer N."/>
            <person name="Luecker S."/>
            <person name="Lage O.M."/>
            <person name="Pohl T."/>
            <person name="Merkel B.J."/>
            <person name="Hornburger P."/>
            <person name="Mueller R.-W."/>
            <person name="Bruemmer F."/>
            <person name="Labrenz M."/>
            <person name="Spormann A.M."/>
            <person name="Op den Camp H."/>
            <person name="Overmann J."/>
            <person name="Amann R."/>
            <person name="Jetten M.S.M."/>
            <person name="Mascher T."/>
            <person name="Medema M.H."/>
            <person name="Devos D.P."/>
            <person name="Kaster A.-K."/>
            <person name="Ovreas L."/>
            <person name="Rohde M."/>
            <person name="Galperin M.Y."/>
            <person name="Jogler C."/>
        </authorList>
    </citation>
    <scope>NUCLEOTIDE SEQUENCE [LARGE SCALE GENOMIC DNA]</scope>
    <source>
        <strain evidence="1 2">Enr10</strain>
    </source>
</reference>
<gene>
    <name evidence="1" type="ORF">Enr10x_43670</name>
</gene>
<proteinExistence type="predicted"/>
<evidence type="ECO:0000313" key="2">
    <source>
        <dbReference type="Proteomes" id="UP000315647"/>
    </source>
</evidence>
<dbReference type="RefSeq" id="WP_145112423.1">
    <property type="nucleotide sequence ID" value="NZ_CP036277.1"/>
</dbReference>
<accession>A0A518AAW5</accession>
<dbReference type="EMBL" id="CP037421">
    <property type="protein sequence ID" value="QDT29018.1"/>
    <property type="molecule type" value="Genomic_DNA"/>
</dbReference>